<keyword evidence="4" id="KW-0547">Nucleotide-binding</keyword>
<keyword evidence="6" id="KW-0812">Transmembrane</keyword>
<comment type="similarity">
    <text evidence="1 5">Belongs to the GDA1/CD39 NTPase family.</text>
</comment>
<dbReference type="GO" id="GO:0009134">
    <property type="term" value="P:nucleoside diphosphate catabolic process"/>
    <property type="evidence" value="ECO:0007669"/>
    <property type="project" value="TreeGrafter"/>
</dbReference>
<evidence type="ECO:0000256" key="6">
    <source>
        <dbReference type="SAM" id="Phobius"/>
    </source>
</evidence>
<evidence type="ECO:0000256" key="2">
    <source>
        <dbReference type="ARBA" id="ARBA00022801"/>
    </source>
</evidence>
<keyword evidence="4" id="KW-0067">ATP-binding</keyword>
<dbReference type="OMA" id="QWPEEKE"/>
<dbReference type="GO" id="GO:0005524">
    <property type="term" value="F:ATP binding"/>
    <property type="evidence" value="ECO:0007669"/>
    <property type="project" value="UniProtKB-KW"/>
</dbReference>
<keyword evidence="6" id="KW-0472">Membrane</keyword>
<dbReference type="CDD" id="cd24044">
    <property type="entry name" value="ASKHA_NBD_NTPDase1-like"/>
    <property type="match status" value="1"/>
</dbReference>
<feature type="binding site" evidence="4">
    <location>
        <begin position="300"/>
        <end position="304"/>
    </location>
    <ligand>
        <name>ATP</name>
        <dbReference type="ChEBI" id="CHEBI:30616"/>
    </ligand>
</feature>
<dbReference type="AlphaFoldDB" id="A0A1S3K9T7"/>
<dbReference type="Pfam" id="PF01150">
    <property type="entry name" value="GDA1_CD39"/>
    <property type="match status" value="1"/>
</dbReference>
<dbReference type="GO" id="GO:0004382">
    <property type="term" value="F:GDP phosphatase activity"/>
    <property type="evidence" value="ECO:0007669"/>
    <property type="project" value="TreeGrafter"/>
</dbReference>
<feature type="transmembrane region" description="Helical" evidence="6">
    <location>
        <begin position="90"/>
        <end position="111"/>
    </location>
</feature>
<dbReference type="KEGG" id="lak:106179978"/>
<dbReference type="PROSITE" id="PS01238">
    <property type="entry name" value="GDA1_CD39_NTPASE"/>
    <property type="match status" value="1"/>
</dbReference>
<dbReference type="Gene3D" id="3.30.420.40">
    <property type="match status" value="1"/>
</dbReference>
<evidence type="ECO:0000256" key="5">
    <source>
        <dbReference type="RuleBase" id="RU003833"/>
    </source>
</evidence>
<feature type="transmembrane region" description="Helical" evidence="6">
    <location>
        <begin position="575"/>
        <end position="601"/>
    </location>
</feature>
<keyword evidence="7" id="KW-1185">Reference proteome</keyword>
<dbReference type="GO" id="GO:0017111">
    <property type="term" value="F:ribonucleoside triphosphate phosphatase activity"/>
    <property type="evidence" value="ECO:0007669"/>
    <property type="project" value="TreeGrafter"/>
</dbReference>
<evidence type="ECO:0000313" key="7">
    <source>
        <dbReference type="Proteomes" id="UP000085678"/>
    </source>
</evidence>
<sequence length="621" mass="68762">MEVTIQSTLGDGASGRLTVATDPTQTVDSLIAAFCIDKNIQQKSEYALKSKDDNILHVSRTLGTCGINSGDVLYLTSAESLASRIRCNQWWVLAAVCLMIGGTGITIISIVKVQGDSPITEYAVVLDAGSTHTSAFVYSWPALKNNGTGEVTQVSTSGRDHTKCPSLSSYGDNPKQAGTALKPCVDTYIAPHIPEASYHKTRVFLGATAGMRLLDEVDHNASEQIFQSVRSMIADYHFLLENPTKQIRIISGREEGTYAWVTVNHLKNSFRVNKNSKWQDLMSFFDGSTQETLGAMDMGGASTQLSFVPAHPDQLPRNYTSDIVIYGEKYDLYSNSFLCYGKVEAERQMRAVLVEEMNGTMVLNPCGPLGKSTTYSYADVFEAPCTKGPHALRAWGRESTLSKSTWNKNTTFRFVGTSNSTACARQVTKLFNFTSCSWPHHSCSFNGKYIPHLNGQYLAFSTFFYVVDFLNLTKNNKEGTFSLPQFEYAIKDFCSKNWTQMKDIPIAPEYADQLELYCFDAHYVHTILTKGYNFTKENWHTISFKGDVNGKTIGWALGFMLNATNSISSEPNTPAFSLGVFIALVILFIIFLAIAIGFACFAHETRGSGNQYKRMTEYGSV</sequence>
<name>A0A1S3K9T7_LINAN</name>
<protein>
    <submittedName>
        <fullName evidence="8">Ectonucleoside triphosphate diphosphohydrolase 8</fullName>
    </submittedName>
</protein>
<dbReference type="GO" id="GO:0045134">
    <property type="term" value="F:UDP phosphatase activity"/>
    <property type="evidence" value="ECO:0007669"/>
    <property type="project" value="TreeGrafter"/>
</dbReference>
<dbReference type="OrthoDB" id="6372431at2759"/>
<dbReference type="InterPro" id="IPR000407">
    <property type="entry name" value="GDA1_CD39_NTPase"/>
</dbReference>
<keyword evidence="6" id="KW-1133">Transmembrane helix</keyword>
<evidence type="ECO:0000313" key="8">
    <source>
        <dbReference type="RefSeq" id="XP_013419262.1"/>
    </source>
</evidence>
<feature type="active site" description="Proton acceptor" evidence="3">
    <location>
        <position position="255"/>
    </location>
</feature>
<keyword evidence="2 5" id="KW-0378">Hydrolase</keyword>
<dbReference type="GeneID" id="106179978"/>
<organism evidence="7 8">
    <name type="scientific">Lingula anatina</name>
    <name type="common">Brachiopod</name>
    <name type="synonym">Lingula unguis</name>
    <dbReference type="NCBI Taxonomy" id="7574"/>
    <lineage>
        <taxon>Eukaryota</taxon>
        <taxon>Metazoa</taxon>
        <taxon>Spiralia</taxon>
        <taxon>Lophotrochozoa</taxon>
        <taxon>Brachiopoda</taxon>
        <taxon>Linguliformea</taxon>
        <taxon>Lingulata</taxon>
        <taxon>Lingulida</taxon>
        <taxon>Linguloidea</taxon>
        <taxon>Lingulidae</taxon>
        <taxon>Lingula</taxon>
    </lineage>
</organism>
<evidence type="ECO:0000256" key="1">
    <source>
        <dbReference type="ARBA" id="ARBA00009283"/>
    </source>
</evidence>
<accession>A0A1S3K9T7</accession>
<dbReference type="PANTHER" id="PTHR11782:SF83">
    <property type="entry name" value="GUANOSINE-DIPHOSPHATASE"/>
    <property type="match status" value="1"/>
</dbReference>
<dbReference type="Gene3D" id="3.30.420.150">
    <property type="entry name" value="Exopolyphosphatase. Domain 2"/>
    <property type="match status" value="1"/>
</dbReference>
<dbReference type="PANTHER" id="PTHR11782">
    <property type="entry name" value="ADENOSINE/GUANOSINE DIPHOSPHATASE"/>
    <property type="match status" value="1"/>
</dbReference>
<evidence type="ECO:0000256" key="4">
    <source>
        <dbReference type="PIRSR" id="PIRSR600407-2"/>
    </source>
</evidence>
<dbReference type="RefSeq" id="XP_013419262.1">
    <property type="nucleotide sequence ID" value="XM_013563808.1"/>
</dbReference>
<dbReference type="InParanoid" id="A0A1S3K9T7"/>
<reference evidence="8" key="1">
    <citation type="submission" date="2025-08" db="UniProtKB">
        <authorList>
            <consortium name="RefSeq"/>
        </authorList>
    </citation>
    <scope>IDENTIFICATION</scope>
    <source>
        <tissue evidence="8">Gonads</tissue>
    </source>
</reference>
<evidence type="ECO:0000256" key="3">
    <source>
        <dbReference type="PIRSR" id="PIRSR600407-1"/>
    </source>
</evidence>
<dbReference type="GO" id="GO:0005886">
    <property type="term" value="C:plasma membrane"/>
    <property type="evidence" value="ECO:0007669"/>
    <property type="project" value="TreeGrafter"/>
</dbReference>
<dbReference type="STRING" id="7574.A0A1S3K9T7"/>
<gene>
    <name evidence="8" type="primary">LOC106179978</name>
</gene>
<dbReference type="Proteomes" id="UP000085678">
    <property type="component" value="Unplaced"/>
</dbReference>
<proteinExistence type="inferred from homology"/>